<name>A0A061I6N2_CRIGR</name>
<dbReference type="Gene3D" id="3.10.100.10">
    <property type="entry name" value="Mannose-Binding Protein A, subunit A"/>
    <property type="match status" value="2"/>
</dbReference>
<feature type="coiled-coil region" evidence="4">
    <location>
        <begin position="310"/>
        <end position="372"/>
    </location>
</feature>
<dbReference type="PROSITE" id="PS00615">
    <property type="entry name" value="C_TYPE_LECTIN_1"/>
    <property type="match status" value="2"/>
</dbReference>
<dbReference type="CDD" id="cd03590">
    <property type="entry name" value="CLECT_DC-SIGN_like"/>
    <property type="match status" value="1"/>
</dbReference>
<sequence length="426" mass="48010">MTDSKDMGKKQLGPLDEEQLISSHARYSTKDFSFQPNSGFSSFAGHLGLSHIPLALQVFFLIVFSVLLVVVLAKVFSIPSSQGQEQSSQEKVYQELTQLKAGVDRLCRPCPWDWTPFQGSCYFFSVVQKAWNDSATACQKVGAQLVVIKSDEEQNFLQQSSKKRGNTWMGLIDMNKESTWHWVDGSPLTLSFMKYWNKGEPNNLGEEDCAEFKGDGWNDSKCDNKNFWICKKTKTSCPSKAGWMPLTNMDTGGYSKLGSAIEEVPQASNERRALLSHQDLLKTNASEQNMMLSALKEDVRGCRNCCSGIKAQLQTTLAEFKDTRAKLMEQESALKELQDRVTQGLAKAGRDREDIRNELLRALEAVKQQNRSCEQCPTSWLNWNSGEPNDSRGQEDCVMMLHSGLWNDAPCTNERDGWICEKRSIC</sequence>
<dbReference type="PROSITE" id="PS50041">
    <property type="entry name" value="C_TYPE_LECTIN_2"/>
    <property type="match status" value="2"/>
</dbReference>
<feature type="domain" description="C-type lectin" evidence="6">
    <location>
        <begin position="117"/>
        <end position="231"/>
    </location>
</feature>
<evidence type="ECO:0000256" key="5">
    <source>
        <dbReference type="SAM" id="Phobius"/>
    </source>
</evidence>
<keyword evidence="4" id="KW-0175">Coiled coil</keyword>
<dbReference type="InterPro" id="IPR016186">
    <property type="entry name" value="C-type_lectin-like/link_sf"/>
</dbReference>
<proteinExistence type="predicted"/>
<dbReference type="Pfam" id="PF00059">
    <property type="entry name" value="Lectin_C"/>
    <property type="match status" value="2"/>
</dbReference>
<keyword evidence="5" id="KW-0812">Transmembrane</keyword>
<dbReference type="Proteomes" id="UP000030759">
    <property type="component" value="Unassembled WGS sequence"/>
</dbReference>
<evidence type="ECO:0000313" key="8">
    <source>
        <dbReference type="Proteomes" id="UP000030759"/>
    </source>
</evidence>
<dbReference type="InterPro" id="IPR050111">
    <property type="entry name" value="C-type_lectin/snaclec_domain"/>
</dbReference>
<evidence type="ECO:0000259" key="6">
    <source>
        <dbReference type="PROSITE" id="PS50041"/>
    </source>
</evidence>
<dbReference type="InterPro" id="IPR016187">
    <property type="entry name" value="CTDL_fold"/>
</dbReference>
<accession>A0A061I6N2</accession>
<dbReference type="FunFam" id="3.10.100.10:FF:000044">
    <property type="entry name" value="CD209 antigen, isoform CRA_b"/>
    <property type="match status" value="1"/>
</dbReference>
<keyword evidence="3" id="KW-0675">Receptor</keyword>
<evidence type="ECO:0000256" key="4">
    <source>
        <dbReference type="SAM" id="Coils"/>
    </source>
</evidence>
<dbReference type="InterPro" id="IPR018378">
    <property type="entry name" value="C-type_lectin_CS"/>
</dbReference>
<keyword evidence="1" id="KW-0430">Lectin</keyword>
<gene>
    <name evidence="7" type="ORF">H671_4g12367</name>
</gene>
<organism evidence="7 8">
    <name type="scientific">Cricetulus griseus</name>
    <name type="common">Chinese hamster</name>
    <name type="synonym">Cricetulus barabensis griseus</name>
    <dbReference type="NCBI Taxonomy" id="10029"/>
    <lineage>
        <taxon>Eukaryota</taxon>
        <taxon>Metazoa</taxon>
        <taxon>Chordata</taxon>
        <taxon>Craniata</taxon>
        <taxon>Vertebrata</taxon>
        <taxon>Euteleostomi</taxon>
        <taxon>Mammalia</taxon>
        <taxon>Eutheria</taxon>
        <taxon>Euarchontoglires</taxon>
        <taxon>Glires</taxon>
        <taxon>Rodentia</taxon>
        <taxon>Myomorpha</taxon>
        <taxon>Muroidea</taxon>
        <taxon>Cricetidae</taxon>
        <taxon>Cricetinae</taxon>
        <taxon>Cricetulus</taxon>
    </lineage>
</organism>
<dbReference type="EMBL" id="KE675357">
    <property type="protein sequence ID" value="ERE75784.1"/>
    <property type="molecule type" value="Genomic_DNA"/>
</dbReference>
<keyword evidence="5" id="KW-0472">Membrane</keyword>
<dbReference type="GO" id="GO:0005537">
    <property type="term" value="F:D-mannose binding"/>
    <property type="evidence" value="ECO:0007669"/>
    <property type="project" value="UniProtKB-ARBA"/>
</dbReference>
<dbReference type="AlphaFoldDB" id="A0A061I6N2"/>
<dbReference type="PANTHER" id="PTHR22803">
    <property type="entry name" value="MANNOSE, PHOSPHOLIPASE, LECTIN RECEPTOR RELATED"/>
    <property type="match status" value="1"/>
</dbReference>
<evidence type="ECO:0000256" key="1">
    <source>
        <dbReference type="ARBA" id="ARBA00022734"/>
    </source>
</evidence>
<keyword evidence="2" id="KW-1015">Disulfide bond</keyword>
<feature type="domain" description="C-type lectin" evidence="6">
    <location>
        <begin position="377"/>
        <end position="415"/>
    </location>
</feature>
<evidence type="ECO:0000256" key="3">
    <source>
        <dbReference type="ARBA" id="ARBA00023170"/>
    </source>
</evidence>
<dbReference type="SMART" id="SM00034">
    <property type="entry name" value="CLECT"/>
    <property type="match status" value="1"/>
</dbReference>
<reference evidence="8" key="1">
    <citation type="journal article" date="2013" name="Nat. Biotechnol.">
        <title>Chinese hamster genome sequenced from sorted chromosomes.</title>
        <authorList>
            <person name="Brinkrolf K."/>
            <person name="Rupp O."/>
            <person name="Laux H."/>
            <person name="Kollin F."/>
            <person name="Ernst W."/>
            <person name="Linke B."/>
            <person name="Kofler R."/>
            <person name="Romand S."/>
            <person name="Hesse F."/>
            <person name="Budach W.E."/>
            <person name="Galosy S."/>
            <person name="Muller D."/>
            <person name="Noll T."/>
            <person name="Wienberg J."/>
            <person name="Jostock T."/>
            <person name="Leonard M."/>
            <person name="Grillari J."/>
            <person name="Tauch A."/>
            <person name="Goesmann A."/>
            <person name="Helk B."/>
            <person name="Mott J.E."/>
            <person name="Puhler A."/>
            <person name="Borth N."/>
        </authorList>
    </citation>
    <scope>NUCLEOTIDE SEQUENCE [LARGE SCALE GENOMIC DNA]</scope>
    <source>
        <strain evidence="8">17A/GY</strain>
    </source>
</reference>
<feature type="transmembrane region" description="Helical" evidence="5">
    <location>
        <begin position="54"/>
        <end position="76"/>
    </location>
</feature>
<dbReference type="SUPFAM" id="SSF56436">
    <property type="entry name" value="C-type lectin-like"/>
    <property type="match status" value="2"/>
</dbReference>
<evidence type="ECO:0000256" key="2">
    <source>
        <dbReference type="ARBA" id="ARBA00023157"/>
    </source>
</evidence>
<protein>
    <submittedName>
        <fullName evidence="7">CD209 antigen-like protein A-like protein</fullName>
    </submittedName>
</protein>
<dbReference type="InterPro" id="IPR033989">
    <property type="entry name" value="CD209-like_CTLD"/>
</dbReference>
<dbReference type="InterPro" id="IPR001304">
    <property type="entry name" value="C-type_lectin-like"/>
</dbReference>
<evidence type="ECO:0000313" key="7">
    <source>
        <dbReference type="EMBL" id="ERE75784.1"/>
    </source>
</evidence>
<keyword evidence="5" id="KW-1133">Transmembrane helix</keyword>